<proteinExistence type="predicted"/>
<gene>
    <name evidence="2" type="ORF">GCM10022416_04420</name>
</gene>
<sequence length="137" mass="15189">MADPVRPPRTTLQVRYNPPVAWLFLVLGIANFVLGLLVPGLINLALGALFIVYGAVLLTRPYFTYTTHTRTLEVIAPIGTRRSFRATGGDTLIVAGNRIVLVKADGKRKKIPVNRWMSRANEWETVTEAIGHHPETT</sequence>
<name>A0ABP7Y294_9ACTN</name>
<dbReference type="RefSeq" id="WP_345016838.1">
    <property type="nucleotide sequence ID" value="NZ_BAABDO010000003.1"/>
</dbReference>
<protein>
    <recommendedName>
        <fullName evidence="4">PH domain-containing protein</fullName>
    </recommendedName>
</protein>
<dbReference type="EMBL" id="BAABDO010000003">
    <property type="protein sequence ID" value="GAA4128589.1"/>
    <property type="molecule type" value="Genomic_DNA"/>
</dbReference>
<organism evidence="2 3">
    <name type="scientific">Actinomadura keratinilytica</name>
    <dbReference type="NCBI Taxonomy" id="547461"/>
    <lineage>
        <taxon>Bacteria</taxon>
        <taxon>Bacillati</taxon>
        <taxon>Actinomycetota</taxon>
        <taxon>Actinomycetes</taxon>
        <taxon>Streptosporangiales</taxon>
        <taxon>Thermomonosporaceae</taxon>
        <taxon>Actinomadura</taxon>
    </lineage>
</organism>
<feature type="transmembrane region" description="Helical" evidence="1">
    <location>
        <begin position="20"/>
        <end position="38"/>
    </location>
</feature>
<keyword evidence="3" id="KW-1185">Reference proteome</keyword>
<evidence type="ECO:0000313" key="3">
    <source>
        <dbReference type="Proteomes" id="UP001500266"/>
    </source>
</evidence>
<feature type="transmembrane region" description="Helical" evidence="1">
    <location>
        <begin position="44"/>
        <end position="63"/>
    </location>
</feature>
<keyword evidence="1" id="KW-0472">Membrane</keyword>
<keyword evidence="1" id="KW-1133">Transmembrane helix</keyword>
<reference evidence="3" key="1">
    <citation type="journal article" date="2019" name="Int. J. Syst. Evol. Microbiol.">
        <title>The Global Catalogue of Microorganisms (GCM) 10K type strain sequencing project: providing services to taxonomists for standard genome sequencing and annotation.</title>
        <authorList>
            <consortium name="The Broad Institute Genomics Platform"/>
            <consortium name="The Broad Institute Genome Sequencing Center for Infectious Disease"/>
            <person name="Wu L."/>
            <person name="Ma J."/>
        </authorList>
    </citation>
    <scope>NUCLEOTIDE SEQUENCE [LARGE SCALE GENOMIC DNA]</scope>
    <source>
        <strain evidence="3">JCM 17316</strain>
    </source>
</reference>
<evidence type="ECO:0000256" key="1">
    <source>
        <dbReference type="SAM" id="Phobius"/>
    </source>
</evidence>
<dbReference type="Proteomes" id="UP001500266">
    <property type="component" value="Unassembled WGS sequence"/>
</dbReference>
<keyword evidence="1" id="KW-0812">Transmembrane</keyword>
<comment type="caution">
    <text evidence="2">The sequence shown here is derived from an EMBL/GenBank/DDBJ whole genome shotgun (WGS) entry which is preliminary data.</text>
</comment>
<evidence type="ECO:0008006" key="4">
    <source>
        <dbReference type="Google" id="ProtNLM"/>
    </source>
</evidence>
<accession>A0ABP7Y294</accession>
<evidence type="ECO:0000313" key="2">
    <source>
        <dbReference type="EMBL" id="GAA4128589.1"/>
    </source>
</evidence>